<dbReference type="AlphaFoldDB" id="A0AAW0DW34"/>
<accession>A0AAW0DW34</accession>
<comment type="caution">
    <text evidence="1">The sequence shown here is derived from an EMBL/GenBank/DDBJ whole genome shotgun (WGS) entry which is preliminary data.</text>
</comment>
<keyword evidence="2" id="KW-1185">Reference proteome</keyword>
<dbReference type="SUPFAM" id="SSF52047">
    <property type="entry name" value="RNI-like"/>
    <property type="match status" value="1"/>
</dbReference>
<dbReference type="InterPro" id="IPR032675">
    <property type="entry name" value="LRR_dom_sf"/>
</dbReference>
<dbReference type="Proteomes" id="UP001362999">
    <property type="component" value="Unassembled WGS sequence"/>
</dbReference>
<evidence type="ECO:0000313" key="1">
    <source>
        <dbReference type="EMBL" id="KAK7056106.1"/>
    </source>
</evidence>
<evidence type="ECO:0008006" key="3">
    <source>
        <dbReference type="Google" id="ProtNLM"/>
    </source>
</evidence>
<sequence length="948" mass="108085">MTDEDDKLLRRLVHVTNILRARNLHCDVFDFDYGAIRHSSLDALGQRFLYVDFRRIETTSSVENGVRREGWSWYRPWVAGKVVKTEQQMIEHPILDSERKLCTVVHLTSTTEERLAPSGYFHKQLEVLSNIVRDENILPFVNEITSWVNEEANTIQVVQSEDDYSKLREGDCVMFLVYLTRDEYVTRSGELKRNVEENVLVEEKRVLADEIYAVDFGMTRDKSMEVEGYRVHCFSCKNGARKIDPDLNEGRPLHRKPFPEAYIGWIVGSIHSFLWPSSTRFRSTTSREEEEKYKKMADGSDWNSGGWGAGWGREPRKRDALTLTELPPDFGLSYSECCVLWDEAREAVDSPFFPPPPPLSPTSVDRLDVAPQETSLQDSRPGIVKRLSSLDVAPQETSLRYLTMTSDSRRGGFFFDPLHEWMAHAGKYQRAIHSTISWLQKESARASVRGAFVEYIIDATLFESRSISRVPPEIWSLIFEMAYGDRDSHWSPDSVLYTPVSVCRRWRDIMTTGEGAGLWSPIDFRGVSAVKCRARAAQLGYALKRGPVVVSISMDDVDPLISNSLHRLVGKDLTLTLNIHDFYSTTLRARLGRSVFRVQFPVPNVSKLTIEGGTFWTGEYPCRGVLPSWAETLTADETDCRWAWPATSRLNTLTLLWTVSPEHCFQMPWAQIESYAEMNTARTNGTLPSTHLENMANLRILCVSGVWLPTSHAGVVSLPRLEELSFVLPWRDVPVDGHFGGIRCPELRVLRLRGRHTRSVDEDQSARTFHNTLETFLATCPLLSTLSLALQIPYSGQEVVRHMHASPNLQSLYILAANRNMLDFDFVRGFADLSITPLLRTLVLQQGRYWDIDSEESVHEQRIAQEFVFAMRRRFESGLKVLSMPENGEGPYADVSTRHELWEASASWDWVDDRWGIGGIKVSSILRENLLALGISLNVIVDLDSPFR</sequence>
<evidence type="ECO:0000313" key="2">
    <source>
        <dbReference type="Proteomes" id="UP001362999"/>
    </source>
</evidence>
<proteinExistence type="predicted"/>
<reference evidence="1 2" key="1">
    <citation type="journal article" date="2024" name="J Genomics">
        <title>Draft genome sequencing and assembly of Favolaschia claudopus CIRM-BRFM 2984 isolated from oak limbs.</title>
        <authorList>
            <person name="Navarro D."/>
            <person name="Drula E."/>
            <person name="Chaduli D."/>
            <person name="Cazenave R."/>
            <person name="Ahrendt S."/>
            <person name="Wang J."/>
            <person name="Lipzen A."/>
            <person name="Daum C."/>
            <person name="Barry K."/>
            <person name="Grigoriev I.V."/>
            <person name="Favel A."/>
            <person name="Rosso M.N."/>
            <person name="Martin F."/>
        </authorList>
    </citation>
    <scope>NUCLEOTIDE SEQUENCE [LARGE SCALE GENOMIC DNA]</scope>
    <source>
        <strain evidence="1 2">CIRM-BRFM 2984</strain>
    </source>
</reference>
<gene>
    <name evidence="1" type="ORF">R3P38DRAFT_3254025</name>
</gene>
<name>A0AAW0DW34_9AGAR</name>
<dbReference type="EMBL" id="JAWWNJ010000005">
    <property type="protein sequence ID" value="KAK7056106.1"/>
    <property type="molecule type" value="Genomic_DNA"/>
</dbReference>
<organism evidence="1 2">
    <name type="scientific">Favolaschia claudopus</name>
    <dbReference type="NCBI Taxonomy" id="2862362"/>
    <lineage>
        <taxon>Eukaryota</taxon>
        <taxon>Fungi</taxon>
        <taxon>Dikarya</taxon>
        <taxon>Basidiomycota</taxon>
        <taxon>Agaricomycotina</taxon>
        <taxon>Agaricomycetes</taxon>
        <taxon>Agaricomycetidae</taxon>
        <taxon>Agaricales</taxon>
        <taxon>Marasmiineae</taxon>
        <taxon>Mycenaceae</taxon>
        <taxon>Favolaschia</taxon>
    </lineage>
</organism>
<dbReference type="Gene3D" id="3.80.10.10">
    <property type="entry name" value="Ribonuclease Inhibitor"/>
    <property type="match status" value="1"/>
</dbReference>
<protein>
    <recommendedName>
        <fullName evidence="3">F-box domain-containing protein</fullName>
    </recommendedName>
</protein>